<evidence type="ECO:0000259" key="1">
    <source>
        <dbReference type="PROSITE" id="PS51186"/>
    </source>
</evidence>
<proteinExistence type="predicted"/>
<dbReference type="Pfam" id="PF00583">
    <property type="entry name" value="Acetyltransf_1"/>
    <property type="match status" value="1"/>
</dbReference>
<name>A0A7W6E7Y1_9HYPH</name>
<feature type="domain" description="N-acetyltransferase" evidence="1">
    <location>
        <begin position="3"/>
        <end position="151"/>
    </location>
</feature>
<evidence type="ECO:0000313" key="2">
    <source>
        <dbReference type="EMBL" id="MBB3996368.1"/>
    </source>
</evidence>
<evidence type="ECO:0000313" key="3">
    <source>
        <dbReference type="Proteomes" id="UP000542776"/>
    </source>
</evidence>
<dbReference type="CDD" id="cd04301">
    <property type="entry name" value="NAT_SF"/>
    <property type="match status" value="1"/>
</dbReference>
<reference evidence="2 3" key="1">
    <citation type="submission" date="2020-08" db="EMBL/GenBank/DDBJ databases">
        <title>Genomic Encyclopedia of Type Strains, Phase IV (KMG-IV): sequencing the most valuable type-strain genomes for metagenomic binning, comparative biology and taxonomic classification.</title>
        <authorList>
            <person name="Goeker M."/>
        </authorList>
    </citation>
    <scope>NUCLEOTIDE SEQUENCE [LARGE SCALE GENOMIC DNA]</scope>
    <source>
        <strain evidence="2 3">DSM 102238</strain>
    </source>
</reference>
<keyword evidence="2" id="KW-0808">Transferase</keyword>
<keyword evidence="3" id="KW-1185">Reference proteome</keyword>
<dbReference type="InterPro" id="IPR000182">
    <property type="entry name" value="GNAT_dom"/>
</dbReference>
<dbReference type="PROSITE" id="PS51186">
    <property type="entry name" value="GNAT"/>
    <property type="match status" value="1"/>
</dbReference>
<dbReference type="RefSeq" id="WP_183196950.1">
    <property type="nucleotide sequence ID" value="NZ_JACIEK010000001.1"/>
</dbReference>
<organism evidence="2 3">
    <name type="scientific">Aureimonas pseudogalii</name>
    <dbReference type="NCBI Taxonomy" id="1744844"/>
    <lineage>
        <taxon>Bacteria</taxon>
        <taxon>Pseudomonadati</taxon>
        <taxon>Pseudomonadota</taxon>
        <taxon>Alphaproteobacteria</taxon>
        <taxon>Hyphomicrobiales</taxon>
        <taxon>Aurantimonadaceae</taxon>
        <taxon>Aureimonas</taxon>
    </lineage>
</organism>
<dbReference type="Proteomes" id="UP000542776">
    <property type="component" value="Unassembled WGS sequence"/>
</dbReference>
<dbReference type="Gene3D" id="3.40.630.30">
    <property type="match status" value="1"/>
</dbReference>
<dbReference type="GO" id="GO:0016747">
    <property type="term" value="F:acyltransferase activity, transferring groups other than amino-acyl groups"/>
    <property type="evidence" value="ECO:0007669"/>
    <property type="project" value="InterPro"/>
</dbReference>
<accession>A0A7W6E7Y1</accession>
<dbReference type="InterPro" id="IPR016181">
    <property type="entry name" value="Acyl_CoA_acyltransferase"/>
</dbReference>
<gene>
    <name evidence="2" type="ORF">GGR04_000189</name>
</gene>
<sequence>MSARVRPAVDADIEPVADLLHRLMNPKIPRERWRRVLDYPWRPPEAERGWLVEDAGAVVGFMATIYSDRETSVGLRRFCDLGAWYLERDYRGTGIGDELLRAGMAQLGVTYATMTARRATGRRIRALGFTVLDATRRIFRAEAGRPGLALRPVDEARLDEARLDARSRRIVRDHRRLNVEMRTAGDPASPVLFVFQSKRKGADILYRELLFCSDRGFLAAEAGALAQTLCRDVSEILAVDSRFLPANFMEGEREEIALPRWVRTPDVPVADVDHLYAETLLLDLKLP</sequence>
<dbReference type="EMBL" id="JACIEK010000001">
    <property type="protein sequence ID" value="MBB3996368.1"/>
    <property type="molecule type" value="Genomic_DNA"/>
</dbReference>
<dbReference type="SUPFAM" id="SSF55729">
    <property type="entry name" value="Acyl-CoA N-acyltransferases (Nat)"/>
    <property type="match status" value="1"/>
</dbReference>
<comment type="caution">
    <text evidence="2">The sequence shown here is derived from an EMBL/GenBank/DDBJ whole genome shotgun (WGS) entry which is preliminary data.</text>
</comment>
<dbReference type="AlphaFoldDB" id="A0A7W6E7Y1"/>
<protein>
    <submittedName>
        <fullName evidence="2">GNAT superfamily N-acetyltransferase</fullName>
    </submittedName>
</protein>